<accession>A0A6H5H252</accession>
<gene>
    <name evidence="2" type="ORF">NTEN_LOCUS14917</name>
</gene>
<feature type="region of interest" description="Disordered" evidence="1">
    <location>
        <begin position="79"/>
        <end position="103"/>
    </location>
</feature>
<keyword evidence="3" id="KW-1185">Reference proteome</keyword>
<evidence type="ECO:0000313" key="2">
    <source>
        <dbReference type="EMBL" id="CAB0009837.1"/>
    </source>
</evidence>
<sequence length="103" mass="11309">MFVSVRPITLFNRNKKMNSLESSQNIIESCQKFTYQNMEVLRVISALTALILSFFLRISRGLAAVIGGSLANSMADGLSSSQRLDRNGKSPLYTNFGVDEGDG</sequence>
<evidence type="ECO:0000256" key="1">
    <source>
        <dbReference type="SAM" id="MobiDB-lite"/>
    </source>
</evidence>
<name>A0A6H5H252_9HEMI</name>
<feature type="non-terminal residue" evidence="2">
    <location>
        <position position="103"/>
    </location>
</feature>
<proteinExistence type="predicted"/>
<protein>
    <submittedName>
        <fullName evidence="2">Uncharacterized protein</fullName>
    </submittedName>
</protein>
<reference evidence="2 3" key="1">
    <citation type="submission" date="2020-02" db="EMBL/GenBank/DDBJ databases">
        <authorList>
            <person name="Ferguson B K."/>
        </authorList>
    </citation>
    <scope>NUCLEOTIDE SEQUENCE [LARGE SCALE GENOMIC DNA]</scope>
</reference>
<dbReference type="AlphaFoldDB" id="A0A6H5H252"/>
<organism evidence="2 3">
    <name type="scientific">Nesidiocoris tenuis</name>
    <dbReference type="NCBI Taxonomy" id="355587"/>
    <lineage>
        <taxon>Eukaryota</taxon>
        <taxon>Metazoa</taxon>
        <taxon>Ecdysozoa</taxon>
        <taxon>Arthropoda</taxon>
        <taxon>Hexapoda</taxon>
        <taxon>Insecta</taxon>
        <taxon>Pterygota</taxon>
        <taxon>Neoptera</taxon>
        <taxon>Paraneoptera</taxon>
        <taxon>Hemiptera</taxon>
        <taxon>Heteroptera</taxon>
        <taxon>Panheteroptera</taxon>
        <taxon>Cimicomorpha</taxon>
        <taxon>Miridae</taxon>
        <taxon>Dicyphina</taxon>
        <taxon>Nesidiocoris</taxon>
    </lineage>
</organism>
<dbReference type="Proteomes" id="UP000479000">
    <property type="component" value="Unassembled WGS sequence"/>
</dbReference>
<evidence type="ECO:0000313" key="3">
    <source>
        <dbReference type="Proteomes" id="UP000479000"/>
    </source>
</evidence>
<dbReference type="EMBL" id="CADCXU010022354">
    <property type="protein sequence ID" value="CAB0009837.1"/>
    <property type="molecule type" value="Genomic_DNA"/>
</dbReference>